<dbReference type="AlphaFoldDB" id="A0A1G8KRH1"/>
<dbReference type="Proteomes" id="UP000199527">
    <property type="component" value="Unassembled WGS sequence"/>
</dbReference>
<dbReference type="Gene3D" id="3.40.50.1980">
    <property type="entry name" value="Nitrogenase molybdenum iron protein domain"/>
    <property type="match status" value="2"/>
</dbReference>
<evidence type="ECO:0000313" key="2">
    <source>
        <dbReference type="EMBL" id="SDI46014.1"/>
    </source>
</evidence>
<dbReference type="CDD" id="cd01145">
    <property type="entry name" value="TroA_c"/>
    <property type="match status" value="1"/>
</dbReference>
<dbReference type="EMBL" id="FNEM01000001">
    <property type="protein sequence ID" value="SDI46014.1"/>
    <property type="molecule type" value="Genomic_DNA"/>
</dbReference>
<gene>
    <name evidence="2" type="ORF">SAMN04488540_101460</name>
</gene>
<dbReference type="InterPro" id="IPR050492">
    <property type="entry name" value="Bact_metal-bind_prot9"/>
</dbReference>
<keyword evidence="1" id="KW-0732">Signal</keyword>
<feature type="signal peptide" evidence="1">
    <location>
        <begin position="1"/>
        <end position="23"/>
    </location>
</feature>
<dbReference type="PANTHER" id="PTHR42953:SF2">
    <property type="entry name" value="ADHESION PROTEIN"/>
    <property type="match status" value="1"/>
</dbReference>
<feature type="chain" id="PRO_5011632387" evidence="1">
    <location>
        <begin position="24"/>
        <end position="303"/>
    </location>
</feature>
<protein>
    <submittedName>
        <fullName evidence="2">Zinc/manganese transport system substrate-binding protein</fullName>
    </submittedName>
</protein>
<name>A0A1G8KRH1_9GAMM</name>
<dbReference type="InterPro" id="IPR006127">
    <property type="entry name" value="ZnuA-like"/>
</dbReference>
<evidence type="ECO:0000256" key="1">
    <source>
        <dbReference type="SAM" id="SignalP"/>
    </source>
</evidence>
<dbReference type="GO" id="GO:0046872">
    <property type="term" value="F:metal ion binding"/>
    <property type="evidence" value="ECO:0007669"/>
    <property type="project" value="InterPro"/>
</dbReference>
<evidence type="ECO:0000313" key="3">
    <source>
        <dbReference type="Proteomes" id="UP000199527"/>
    </source>
</evidence>
<reference evidence="3" key="1">
    <citation type="submission" date="2016-10" db="EMBL/GenBank/DDBJ databases">
        <authorList>
            <person name="Varghese N."/>
            <person name="Submissions S."/>
        </authorList>
    </citation>
    <scope>NUCLEOTIDE SEQUENCE [LARGE SCALE GENOMIC DNA]</scope>
    <source>
        <strain evidence="3">DSM 23317</strain>
    </source>
</reference>
<organism evidence="2 3">
    <name type="scientific">Ferrimonas sediminum</name>
    <dbReference type="NCBI Taxonomy" id="718193"/>
    <lineage>
        <taxon>Bacteria</taxon>
        <taxon>Pseudomonadati</taxon>
        <taxon>Pseudomonadota</taxon>
        <taxon>Gammaproteobacteria</taxon>
        <taxon>Alteromonadales</taxon>
        <taxon>Ferrimonadaceae</taxon>
        <taxon>Ferrimonas</taxon>
    </lineage>
</organism>
<dbReference type="PANTHER" id="PTHR42953">
    <property type="entry name" value="HIGH-AFFINITY ZINC UPTAKE SYSTEM PROTEIN ZNUA-RELATED"/>
    <property type="match status" value="1"/>
</dbReference>
<dbReference type="RefSeq" id="WP_425431709.1">
    <property type="nucleotide sequence ID" value="NZ_FNEM01000001.1"/>
</dbReference>
<sequence length="303" mass="33535">MRISSKLWMPAMAALLAAPQAWAMNIFTCEPEYAALARELAPQASVFSATSAMQDPHHVQARPSLIAKMRRADLVICAGAELEVGWLPMLQMKANNPDIRDGQPGMFYTASVVEPLGKLEKVDRSMGDVHAGGNPHFHFSPPRMQAIAEAVTDKLVQLDPDSQALYQQRLEAFSQRWQLAIGEWERRAAPLKGKKVIAYHSSFQYLFDWLGMEQVGDLEPKPGLPPTTGHLAQLLKLTESTPVMAVIYTGYQDDRGAHWLGKRANLPVVQLPFGPGVDGVDDLFQLYDTNITLLLTAMEKSDV</sequence>
<accession>A0A1G8KRH1</accession>
<dbReference type="GO" id="GO:0030001">
    <property type="term" value="P:metal ion transport"/>
    <property type="evidence" value="ECO:0007669"/>
    <property type="project" value="InterPro"/>
</dbReference>
<dbReference type="SUPFAM" id="SSF53807">
    <property type="entry name" value="Helical backbone' metal receptor"/>
    <property type="match status" value="1"/>
</dbReference>
<keyword evidence="3" id="KW-1185">Reference proteome</keyword>
<dbReference type="Pfam" id="PF01297">
    <property type="entry name" value="ZnuA"/>
    <property type="match status" value="1"/>
</dbReference>
<proteinExistence type="predicted"/>